<dbReference type="EMBL" id="JARO02005822">
    <property type="protein sequence ID" value="KPP66172.1"/>
    <property type="molecule type" value="Genomic_DNA"/>
</dbReference>
<name>A0A0P7UWS5_SCLFO</name>
<feature type="non-terminal residue" evidence="8">
    <location>
        <position position="1"/>
    </location>
</feature>
<evidence type="ECO:0000256" key="1">
    <source>
        <dbReference type="ARBA" id="ARBA00004141"/>
    </source>
</evidence>
<protein>
    <submittedName>
        <fullName evidence="8">Epithelial membrane protein 3-like</fullName>
    </submittedName>
</protein>
<feature type="transmembrane region" description="Helical" evidence="6">
    <location>
        <begin position="86"/>
        <end position="108"/>
    </location>
</feature>
<reference evidence="8 9" key="1">
    <citation type="submission" date="2015-08" db="EMBL/GenBank/DDBJ databases">
        <title>The genome of the Asian arowana (Scleropages formosus).</title>
        <authorList>
            <person name="Tan M.H."/>
            <person name="Gan H.M."/>
            <person name="Croft L.J."/>
            <person name="Austin C.M."/>
        </authorList>
    </citation>
    <scope>NUCLEOTIDE SEQUENCE [LARGE SCALE GENOMIC DNA]</scope>
    <source>
        <strain evidence="8">Aro1</strain>
    </source>
</reference>
<organism evidence="8 9">
    <name type="scientific">Scleropages formosus</name>
    <name type="common">Asian bonytongue</name>
    <name type="synonym">Osteoglossum formosum</name>
    <dbReference type="NCBI Taxonomy" id="113540"/>
    <lineage>
        <taxon>Eukaryota</taxon>
        <taxon>Metazoa</taxon>
        <taxon>Chordata</taxon>
        <taxon>Craniata</taxon>
        <taxon>Vertebrata</taxon>
        <taxon>Euteleostomi</taxon>
        <taxon>Actinopterygii</taxon>
        <taxon>Neopterygii</taxon>
        <taxon>Teleostei</taxon>
        <taxon>Osteoglossocephala</taxon>
        <taxon>Osteoglossomorpha</taxon>
        <taxon>Osteoglossiformes</taxon>
        <taxon>Osteoglossidae</taxon>
        <taxon>Scleropages</taxon>
    </lineage>
</organism>
<feature type="region of interest" description="Disordered" evidence="7">
    <location>
        <begin position="1"/>
        <end position="44"/>
    </location>
</feature>
<feature type="transmembrane region" description="Helical" evidence="6">
    <location>
        <begin position="165"/>
        <end position="185"/>
    </location>
</feature>
<dbReference type="Proteomes" id="UP000034805">
    <property type="component" value="Unassembled WGS sequence"/>
</dbReference>
<dbReference type="InterPro" id="IPR004031">
    <property type="entry name" value="PMP22/EMP/MP20/Claudin"/>
</dbReference>
<dbReference type="PRINTS" id="PR01453">
    <property type="entry name" value="EPMEMFAMILY"/>
</dbReference>
<evidence type="ECO:0000256" key="2">
    <source>
        <dbReference type="ARBA" id="ARBA00006864"/>
    </source>
</evidence>
<feature type="compositionally biased region" description="Basic and acidic residues" evidence="7">
    <location>
        <begin position="1"/>
        <end position="14"/>
    </location>
</feature>
<dbReference type="Pfam" id="PF00822">
    <property type="entry name" value="PMP22_Claudin"/>
    <property type="match status" value="1"/>
</dbReference>
<comment type="caution">
    <text evidence="8">The sequence shown here is derived from an EMBL/GenBank/DDBJ whole genome shotgun (WGS) entry which is preliminary data.</text>
</comment>
<dbReference type="STRING" id="113540.ENSSFOP00015017591"/>
<keyword evidence="4 6" id="KW-1133">Transmembrane helix</keyword>
<evidence type="ECO:0000256" key="3">
    <source>
        <dbReference type="ARBA" id="ARBA00022692"/>
    </source>
</evidence>
<evidence type="ECO:0000256" key="7">
    <source>
        <dbReference type="SAM" id="MobiDB-lite"/>
    </source>
</evidence>
<dbReference type="PANTHER" id="PTHR10671">
    <property type="entry name" value="EPITHELIAL MEMBRANE PROTEIN-RELATED"/>
    <property type="match status" value="1"/>
</dbReference>
<dbReference type="AlphaFoldDB" id="A0A0P7UWS5"/>
<keyword evidence="5 6" id="KW-0472">Membrane</keyword>
<evidence type="ECO:0000256" key="5">
    <source>
        <dbReference type="ARBA" id="ARBA00023136"/>
    </source>
</evidence>
<comment type="caution">
    <text evidence="6">Lacks conserved residue(s) required for the propagation of feature annotation.</text>
</comment>
<evidence type="ECO:0000256" key="4">
    <source>
        <dbReference type="ARBA" id="ARBA00022989"/>
    </source>
</evidence>
<dbReference type="Gene3D" id="1.20.140.150">
    <property type="match status" value="1"/>
</dbReference>
<feature type="transmembrane region" description="Helical" evidence="6">
    <location>
        <begin position="120"/>
        <end position="145"/>
    </location>
</feature>
<dbReference type="InterPro" id="IPR004032">
    <property type="entry name" value="PMP22_EMP_MP20"/>
</dbReference>
<comment type="subcellular location">
    <subcellularLocation>
        <location evidence="1 6">Membrane</location>
        <topology evidence="1 6">Multi-pass membrane protein</topology>
    </subcellularLocation>
</comment>
<proteinExistence type="inferred from homology"/>
<evidence type="ECO:0000256" key="6">
    <source>
        <dbReference type="RuleBase" id="RU363088"/>
    </source>
</evidence>
<accession>A0A0P7UWS5</accession>
<comment type="similarity">
    <text evidence="2 6">Belongs to the PMP-22/EMP/MP20 family.</text>
</comment>
<dbReference type="PANTHER" id="PTHR10671:SF8">
    <property type="entry name" value="EPITHELIAL MEMBRANE PROTEIN 3"/>
    <property type="match status" value="1"/>
</dbReference>
<sequence>RGRGDAGRRAEGGRGRTQPGHPRQGSGHGPAVRRAPAKPSEPPHPPITVNSWWVWSGEENSDLWYNCMFDNESGAWLCSSSTESEWLQAIQALMVLSVVFSSIAFLVFLGQLFTMSKGGLFYITGFCQIFAGLTDFSAVLIYMLHHEEILPDTKTRSLGHYGYCYILAWVCSPLLLASGTLYIHLRKKE</sequence>
<dbReference type="InterPro" id="IPR050579">
    <property type="entry name" value="PMP-22/EMP/MP20-like"/>
</dbReference>
<evidence type="ECO:0000313" key="8">
    <source>
        <dbReference type="EMBL" id="KPP66172.1"/>
    </source>
</evidence>
<dbReference type="GO" id="GO:0005886">
    <property type="term" value="C:plasma membrane"/>
    <property type="evidence" value="ECO:0007669"/>
    <property type="project" value="TreeGrafter"/>
</dbReference>
<keyword evidence="3 6" id="KW-0812">Transmembrane</keyword>
<evidence type="ECO:0000313" key="9">
    <source>
        <dbReference type="Proteomes" id="UP000034805"/>
    </source>
</evidence>
<gene>
    <name evidence="8" type="ORF">Z043_115358</name>
</gene>